<keyword evidence="6" id="KW-0061">Asparagine biosynthesis</keyword>
<evidence type="ECO:0000256" key="6">
    <source>
        <dbReference type="ARBA" id="ARBA00022888"/>
    </source>
</evidence>
<accession>A0A316D8D4</accession>
<feature type="binding site" evidence="8">
    <location>
        <position position="231"/>
    </location>
    <ligand>
        <name>ATP</name>
        <dbReference type="ChEBI" id="CHEBI:30616"/>
    </ligand>
</feature>
<feature type="site" description="Important for beta-aspartyl-AMP intermediate formation" evidence="9">
    <location>
        <position position="308"/>
    </location>
</feature>
<evidence type="ECO:0000256" key="8">
    <source>
        <dbReference type="PIRSR" id="PIRSR001589-2"/>
    </source>
</evidence>
<dbReference type="PANTHER" id="PTHR43284">
    <property type="entry name" value="ASPARAGINE SYNTHETASE (GLUTAMINE-HYDROLYZING)"/>
    <property type="match status" value="1"/>
</dbReference>
<evidence type="ECO:0000256" key="3">
    <source>
        <dbReference type="ARBA" id="ARBA00012737"/>
    </source>
</evidence>
<sequence length="529" mass="60223">MRGLFNWKQQNPVLHVSCAGYLQNADEVQRALQLRGQRVLEPDMGAVMLAAYREWGLGFVERFVGAFAFVLWDPDQHQLVMGRDPLGLKTLYYAECAGVVAYGSRLQDVLAHHAVPRELHTAGLSELLAMGPYFSPGQAVLHGVQEVRVAHLVVHTPERVRRHRYWQLTSEPHTDRLETTVEKLRDMLTRNVTEQMNAAVPATVILSGGLDSSGLTALAAQKHPDLQTFSINTPESLDQQDVDGLDAPWVWKVAKHLGLTNREVVVGTPEVLQAQLRLDLPGQAEFDIMHYLVYKQVGETHGIALLGEGSDEMFGSQSWFYNAKFRDRASFPWVHPLLHKICTGEVEQAEEYVQERYQDALRQVPPLAGESPEQARIREVTYLTLQHYLPFLTRRVERLTEAAGIEARLPFCDPQLIHYAWNLPWELKTYGGQKKGVLREVFRSCLPDEVVNRQKSNAPVVFSSAYTTYLCAQVEAILDDPHAPLHYVLDQAKVRELLRTVHQDLFWRFRLDYLVEVNSWLRTNAIRIV</sequence>
<dbReference type="InterPro" id="IPR017932">
    <property type="entry name" value="GATase_2_dom"/>
</dbReference>
<dbReference type="CDD" id="cd01991">
    <property type="entry name" value="Asn_synthase_B_C"/>
    <property type="match status" value="1"/>
</dbReference>
<dbReference type="InterPro" id="IPR029055">
    <property type="entry name" value="Ntn_hydrolases_N"/>
</dbReference>
<dbReference type="Pfam" id="PF13537">
    <property type="entry name" value="GATase_7"/>
    <property type="match status" value="1"/>
</dbReference>
<comment type="catalytic activity">
    <reaction evidence="7">
        <text>L-aspartate + L-glutamine + ATP + H2O = L-asparagine + L-glutamate + AMP + diphosphate + H(+)</text>
        <dbReference type="Rhea" id="RHEA:12228"/>
        <dbReference type="ChEBI" id="CHEBI:15377"/>
        <dbReference type="ChEBI" id="CHEBI:15378"/>
        <dbReference type="ChEBI" id="CHEBI:29985"/>
        <dbReference type="ChEBI" id="CHEBI:29991"/>
        <dbReference type="ChEBI" id="CHEBI:30616"/>
        <dbReference type="ChEBI" id="CHEBI:33019"/>
        <dbReference type="ChEBI" id="CHEBI:58048"/>
        <dbReference type="ChEBI" id="CHEBI:58359"/>
        <dbReference type="ChEBI" id="CHEBI:456215"/>
        <dbReference type="EC" id="6.3.5.4"/>
    </reaction>
</comment>
<proteinExistence type="inferred from homology"/>
<dbReference type="Proteomes" id="UP000245634">
    <property type="component" value="Unassembled WGS sequence"/>
</dbReference>
<reference evidence="12 13" key="1">
    <citation type="submission" date="2018-05" db="EMBL/GenBank/DDBJ databases">
        <title>Genomic Encyclopedia of Type Strains, Phase IV (KMG-IV): sequencing the most valuable type-strain genomes for metagenomic binning, comparative biology and taxonomic classification.</title>
        <authorList>
            <person name="Goeker M."/>
        </authorList>
    </citation>
    <scope>NUCLEOTIDE SEQUENCE [LARGE SCALE GENOMIC DNA]</scope>
    <source>
        <strain evidence="12 13">DSM 18773</strain>
    </source>
</reference>
<protein>
    <recommendedName>
        <fullName evidence="3">asparagine synthase (glutamine-hydrolyzing)</fullName>
        <ecNumber evidence="3">6.3.5.4</ecNumber>
    </recommendedName>
</protein>
<keyword evidence="5 8" id="KW-0067">ATP-binding</keyword>
<keyword evidence="13" id="KW-1185">Reference proteome</keyword>
<evidence type="ECO:0000256" key="1">
    <source>
        <dbReference type="ARBA" id="ARBA00005187"/>
    </source>
</evidence>
<dbReference type="InterPro" id="IPR001962">
    <property type="entry name" value="Asn_synthase"/>
</dbReference>
<dbReference type="SUPFAM" id="SSF56235">
    <property type="entry name" value="N-terminal nucleophile aminohydrolases (Ntn hydrolases)"/>
    <property type="match status" value="1"/>
</dbReference>
<evidence type="ECO:0000313" key="12">
    <source>
        <dbReference type="EMBL" id="PWK13109.1"/>
    </source>
</evidence>
<evidence type="ECO:0000259" key="10">
    <source>
        <dbReference type="Pfam" id="PF00733"/>
    </source>
</evidence>
<dbReference type="EMBL" id="QGGL01000008">
    <property type="protein sequence ID" value="PWK13109.1"/>
    <property type="molecule type" value="Genomic_DNA"/>
</dbReference>
<dbReference type="InterPro" id="IPR014729">
    <property type="entry name" value="Rossmann-like_a/b/a_fold"/>
</dbReference>
<feature type="domain" description="Glutamine amidotransferase type-2" evidence="11">
    <location>
        <begin position="14"/>
        <end position="110"/>
    </location>
</feature>
<dbReference type="Pfam" id="PF00733">
    <property type="entry name" value="Asn_synthase"/>
    <property type="match status" value="1"/>
</dbReference>
<feature type="binding site" evidence="8">
    <location>
        <position position="43"/>
    </location>
    <ligand>
        <name>L-glutamine</name>
        <dbReference type="ChEBI" id="CHEBI:58359"/>
    </ligand>
</feature>
<dbReference type="Gene3D" id="3.40.50.620">
    <property type="entry name" value="HUPs"/>
    <property type="match status" value="1"/>
</dbReference>
<evidence type="ECO:0000256" key="5">
    <source>
        <dbReference type="ARBA" id="ARBA00022840"/>
    </source>
</evidence>
<dbReference type="Gene3D" id="3.60.20.10">
    <property type="entry name" value="Glutamine Phosphoribosylpyrophosphate, subunit 1, domain 1"/>
    <property type="match status" value="1"/>
</dbReference>
<dbReference type="GO" id="GO:0005524">
    <property type="term" value="F:ATP binding"/>
    <property type="evidence" value="ECO:0007669"/>
    <property type="project" value="UniProtKB-KW"/>
</dbReference>
<dbReference type="GO" id="GO:0004066">
    <property type="term" value="F:asparagine synthase (glutamine-hydrolyzing) activity"/>
    <property type="evidence" value="ECO:0007669"/>
    <property type="project" value="UniProtKB-EC"/>
</dbReference>
<dbReference type="OrthoDB" id="9763290at2"/>
<comment type="pathway">
    <text evidence="1">Amino-acid biosynthesis; L-asparagine biosynthesis; L-asparagine from L-aspartate (L-Gln route): step 1/1.</text>
</comment>
<evidence type="ECO:0000313" key="13">
    <source>
        <dbReference type="Proteomes" id="UP000245634"/>
    </source>
</evidence>
<comment type="similarity">
    <text evidence="2">Belongs to the asparagine synthetase family.</text>
</comment>
<dbReference type="GO" id="GO:0006529">
    <property type="term" value="P:asparagine biosynthetic process"/>
    <property type="evidence" value="ECO:0007669"/>
    <property type="project" value="UniProtKB-KW"/>
</dbReference>
<dbReference type="PIRSF" id="PIRSF001589">
    <property type="entry name" value="Asn_synthetase_glu-h"/>
    <property type="match status" value="1"/>
</dbReference>
<dbReference type="InterPro" id="IPR006426">
    <property type="entry name" value="Asn_synth_AEB"/>
</dbReference>
<evidence type="ECO:0000256" key="4">
    <source>
        <dbReference type="ARBA" id="ARBA00022741"/>
    </source>
</evidence>
<evidence type="ECO:0000259" key="11">
    <source>
        <dbReference type="Pfam" id="PF13537"/>
    </source>
</evidence>
<comment type="caution">
    <text evidence="12">The sequence shown here is derived from an EMBL/GenBank/DDBJ whole genome shotgun (WGS) entry which is preliminary data.</text>
</comment>
<dbReference type="RefSeq" id="WP_109689101.1">
    <property type="nucleotide sequence ID" value="NZ_QGGL01000008.1"/>
</dbReference>
<evidence type="ECO:0000256" key="9">
    <source>
        <dbReference type="PIRSR" id="PIRSR001589-3"/>
    </source>
</evidence>
<keyword evidence="6" id="KW-0028">Amino-acid biosynthesis</keyword>
<dbReference type="NCBIfam" id="TIGR01536">
    <property type="entry name" value="asn_synth_AEB"/>
    <property type="match status" value="1"/>
</dbReference>
<gene>
    <name evidence="12" type="ORF">C7459_108129</name>
</gene>
<evidence type="ECO:0000256" key="7">
    <source>
        <dbReference type="ARBA" id="ARBA00048741"/>
    </source>
</evidence>
<dbReference type="GO" id="GO:0005829">
    <property type="term" value="C:cytosol"/>
    <property type="evidence" value="ECO:0007669"/>
    <property type="project" value="TreeGrafter"/>
</dbReference>
<dbReference type="InterPro" id="IPR051786">
    <property type="entry name" value="ASN_synthetase/amidase"/>
</dbReference>
<feature type="domain" description="Asparagine synthetase" evidence="10">
    <location>
        <begin position="183"/>
        <end position="521"/>
    </location>
</feature>
<dbReference type="SUPFAM" id="SSF52402">
    <property type="entry name" value="Adenine nucleotide alpha hydrolases-like"/>
    <property type="match status" value="1"/>
</dbReference>
<keyword evidence="4 8" id="KW-0547">Nucleotide-binding</keyword>
<organism evidence="12 13">
    <name type="scientific">Tumebacillus permanentifrigoris</name>
    <dbReference type="NCBI Taxonomy" id="378543"/>
    <lineage>
        <taxon>Bacteria</taxon>
        <taxon>Bacillati</taxon>
        <taxon>Bacillota</taxon>
        <taxon>Bacilli</taxon>
        <taxon>Bacillales</taxon>
        <taxon>Alicyclobacillaceae</taxon>
        <taxon>Tumebacillus</taxon>
    </lineage>
</organism>
<name>A0A316D8D4_9BACL</name>
<dbReference type="EC" id="6.3.5.4" evidence="3"/>
<dbReference type="AlphaFoldDB" id="A0A316D8D4"/>
<evidence type="ECO:0000256" key="2">
    <source>
        <dbReference type="ARBA" id="ARBA00005752"/>
    </source>
</evidence>
<dbReference type="PANTHER" id="PTHR43284:SF1">
    <property type="entry name" value="ASPARAGINE SYNTHETASE"/>
    <property type="match status" value="1"/>
</dbReference>